<dbReference type="Gene3D" id="2.60.40.1090">
    <property type="entry name" value="Fimbrial-type adhesion domain"/>
    <property type="match status" value="1"/>
</dbReference>
<keyword evidence="3" id="KW-0732">Signal</keyword>
<dbReference type="Proteomes" id="UP000507695">
    <property type="component" value="Unassembled WGS sequence"/>
</dbReference>
<feature type="domain" description="Tc1-like transposase DDE" evidence="6">
    <location>
        <begin position="17"/>
        <end position="155"/>
    </location>
</feature>
<dbReference type="Pfam" id="PF00419">
    <property type="entry name" value="Fimbrial"/>
    <property type="match status" value="1"/>
</dbReference>
<feature type="domain" description="Fimbrial-type adhesion" evidence="5">
    <location>
        <begin position="326"/>
        <end position="469"/>
    </location>
</feature>
<dbReference type="Gene3D" id="3.30.420.10">
    <property type="entry name" value="Ribonuclease H-like superfamily/Ribonuclease H"/>
    <property type="match status" value="1"/>
</dbReference>
<evidence type="ECO:0000256" key="3">
    <source>
        <dbReference type="ARBA" id="ARBA00022729"/>
    </source>
</evidence>
<dbReference type="InterPro" id="IPR036397">
    <property type="entry name" value="RNaseH_sf"/>
</dbReference>
<dbReference type="EMBL" id="CABDVL010000003">
    <property type="protein sequence ID" value="VTM49670.1"/>
    <property type="molecule type" value="Genomic_DNA"/>
</dbReference>
<evidence type="ECO:0000256" key="1">
    <source>
        <dbReference type="ARBA" id="ARBA00004561"/>
    </source>
</evidence>
<dbReference type="InterPro" id="IPR036937">
    <property type="entry name" value="Adhesion_dom_fimbrial_sf"/>
</dbReference>
<dbReference type="InterPro" id="IPR047655">
    <property type="entry name" value="Transpos_IS630-like"/>
</dbReference>
<protein>
    <submittedName>
        <fullName evidence="7">Transposase</fullName>
    </submittedName>
</protein>
<dbReference type="GO" id="GO:0009289">
    <property type="term" value="C:pilus"/>
    <property type="evidence" value="ECO:0007669"/>
    <property type="project" value="UniProtKB-SubCell"/>
</dbReference>
<dbReference type="PANTHER" id="PTHR33420">
    <property type="entry name" value="FIMBRIAL SUBUNIT ELFA-RELATED"/>
    <property type="match status" value="1"/>
</dbReference>
<comment type="similarity">
    <text evidence="2">Belongs to the fimbrial protein family.</text>
</comment>
<accession>A0A4P0XJQ9</accession>
<dbReference type="AlphaFoldDB" id="A0A4P0XJQ9"/>
<dbReference type="InterPro" id="IPR050263">
    <property type="entry name" value="Bact_Fimbrial_Adh_Pro"/>
</dbReference>
<dbReference type="InterPro" id="IPR008966">
    <property type="entry name" value="Adhesion_dom_sf"/>
</dbReference>
<dbReference type="InterPro" id="IPR000259">
    <property type="entry name" value="Adhesion_dom_fimbrial"/>
</dbReference>
<dbReference type="SUPFAM" id="SSF49401">
    <property type="entry name" value="Bacterial adhesins"/>
    <property type="match status" value="1"/>
</dbReference>
<dbReference type="NCBIfam" id="NF033545">
    <property type="entry name" value="transpos_IS630"/>
    <property type="match status" value="1"/>
</dbReference>
<dbReference type="InterPro" id="IPR038717">
    <property type="entry name" value="Tc1-like_DDE_dom"/>
</dbReference>
<dbReference type="PANTHER" id="PTHR33420:SF12">
    <property type="entry name" value="FIMBRIN-LIKE PROTEIN FIMI-RELATED"/>
    <property type="match status" value="1"/>
</dbReference>
<sequence>MAVIHKALDECSAEHPVFYEDEVDIHLNPKIGADWQLRGQQKRVVTPGQNEKYYLAGALHSGTGKVSYVGGNSKSSALFIALLKHLKATYRRAKTITLIVDNYIIHKSRETQRWLKANPKFRVIYQPVYSPWVNHVERLWQALHDTITRNHQCRSMWQLLKKVRHFMETASPFPGGKHGQAKCSGIRRSYLASMPIDPDVDVGTVLYTARVDTSGPKLTCPLNTARGKYSSQMLGSFQTLVGTNAYGNIYASGIDGIGIQIRDLEQSAKAVPYETSMDSGALYYWSTDKKTQIQFIKTGKIGTGTSYTGLAAQFKLDSWVVAKISIKTKVAWITKSCVAEPNSRIQNIQLGKPLASSFTSIGSTSPDVNFSVKLKCQEDNIPVYVSFEPSTGSTGNGMLNLDTSNADAASGIAIEILNAADRSKLVFSSEKKYHTASESSIEIPLIAHYKRTGTVKAGTANAAMTFVINQY</sequence>
<name>A0A4P0XJQ9_KLEPN</name>
<reference evidence="7" key="1">
    <citation type="submission" date="2019-04" db="EMBL/GenBank/DDBJ databases">
        <authorList>
            <consortium name="Pathogen Informatics"/>
        </authorList>
    </citation>
    <scope>NUCLEOTIDE SEQUENCE</scope>
    <source>
        <strain evidence="7">NCTC9183</strain>
    </source>
</reference>
<dbReference type="Gene3D" id="2.60.40.3310">
    <property type="match status" value="1"/>
</dbReference>
<evidence type="ECO:0000256" key="2">
    <source>
        <dbReference type="ARBA" id="ARBA00006671"/>
    </source>
</evidence>
<evidence type="ECO:0000259" key="6">
    <source>
        <dbReference type="Pfam" id="PF13358"/>
    </source>
</evidence>
<keyword evidence="4" id="KW-0281">Fimbrium</keyword>
<comment type="subcellular location">
    <subcellularLocation>
        <location evidence="1">Fimbrium</location>
    </subcellularLocation>
</comment>
<organism evidence="7">
    <name type="scientific">Klebsiella pneumoniae</name>
    <dbReference type="NCBI Taxonomy" id="573"/>
    <lineage>
        <taxon>Bacteria</taxon>
        <taxon>Pseudomonadati</taxon>
        <taxon>Pseudomonadota</taxon>
        <taxon>Gammaproteobacteria</taxon>
        <taxon>Enterobacterales</taxon>
        <taxon>Enterobacteriaceae</taxon>
        <taxon>Klebsiella/Raoultella group</taxon>
        <taxon>Klebsiella</taxon>
        <taxon>Klebsiella pneumoniae complex</taxon>
    </lineage>
</organism>
<evidence type="ECO:0000259" key="5">
    <source>
        <dbReference type="Pfam" id="PF00419"/>
    </source>
</evidence>
<evidence type="ECO:0000256" key="4">
    <source>
        <dbReference type="ARBA" id="ARBA00023263"/>
    </source>
</evidence>
<dbReference type="Pfam" id="PF13358">
    <property type="entry name" value="DDE_3"/>
    <property type="match status" value="1"/>
</dbReference>
<evidence type="ECO:0000313" key="7">
    <source>
        <dbReference type="EMBL" id="VTM49670.1"/>
    </source>
</evidence>
<gene>
    <name evidence="7" type="ORF">NCTC9183_01004</name>
</gene>
<proteinExistence type="inferred from homology"/>
<dbReference type="GO" id="GO:0003676">
    <property type="term" value="F:nucleic acid binding"/>
    <property type="evidence" value="ECO:0007669"/>
    <property type="project" value="InterPro"/>
</dbReference>
<dbReference type="GO" id="GO:0043709">
    <property type="term" value="P:cell adhesion involved in single-species biofilm formation"/>
    <property type="evidence" value="ECO:0007669"/>
    <property type="project" value="TreeGrafter"/>
</dbReference>